<dbReference type="EMBL" id="VSWD01000010">
    <property type="protein sequence ID" value="KAK3091792.1"/>
    <property type="molecule type" value="Genomic_DNA"/>
</dbReference>
<reference evidence="2" key="1">
    <citation type="submission" date="2019-08" db="EMBL/GenBank/DDBJ databases">
        <title>The improved chromosome-level genome for the pearl oyster Pinctada fucata martensii using PacBio sequencing and Hi-C.</title>
        <authorList>
            <person name="Zheng Z."/>
        </authorList>
    </citation>
    <scope>NUCLEOTIDE SEQUENCE</scope>
    <source>
        <strain evidence="2">ZZ-2019</strain>
        <tissue evidence="2">Adductor muscle</tissue>
    </source>
</reference>
<accession>A0AA88XWT0</accession>
<proteinExistence type="predicted"/>
<dbReference type="Proteomes" id="UP001186944">
    <property type="component" value="Unassembled WGS sequence"/>
</dbReference>
<evidence type="ECO:0000313" key="2">
    <source>
        <dbReference type="EMBL" id="KAK3091792.1"/>
    </source>
</evidence>
<name>A0AA88XWT0_PINIB</name>
<evidence type="ECO:0000313" key="3">
    <source>
        <dbReference type="Proteomes" id="UP001186944"/>
    </source>
</evidence>
<feature type="chain" id="PRO_5041715954" evidence="1">
    <location>
        <begin position="24"/>
        <end position="153"/>
    </location>
</feature>
<gene>
    <name evidence="2" type="ORF">FSP39_022652</name>
</gene>
<keyword evidence="3" id="KW-1185">Reference proteome</keyword>
<organism evidence="2 3">
    <name type="scientific">Pinctada imbricata</name>
    <name type="common">Atlantic pearl-oyster</name>
    <name type="synonym">Pinctada martensii</name>
    <dbReference type="NCBI Taxonomy" id="66713"/>
    <lineage>
        <taxon>Eukaryota</taxon>
        <taxon>Metazoa</taxon>
        <taxon>Spiralia</taxon>
        <taxon>Lophotrochozoa</taxon>
        <taxon>Mollusca</taxon>
        <taxon>Bivalvia</taxon>
        <taxon>Autobranchia</taxon>
        <taxon>Pteriomorphia</taxon>
        <taxon>Pterioida</taxon>
        <taxon>Pterioidea</taxon>
        <taxon>Pteriidae</taxon>
        <taxon>Pinctada</taxon>
    </lineage>
</organism>
<evidence type="ECO:0000256" key="1">
    <source>
        <dbReference type="SAM" id="SignalP"/>
    </source>
</evidence>
<feature type="signal peptide" evidence="1">
    <location>
        <begin position="1"/>
        <end position="23"/>
    </location>
</feature>
<dbReference type="AlphaFoldDB" id="A0AA88XWT0"/>
<comment type="caution">
    <text evidence="2">The sequence shown here is derived from an EMBL/GenBank/DDBJ whole genome shotgun (WGS) entry which is preliminary data.</text>
</comment>
<keyword evidence="1" id="KW-0732">Signal</keyword>
<protein>
    <submittedName>
        <fullName evidence="2">Uncharacterized protein</fullName>
    </submittedName>
</protein>
<sequence>MDIKAVMWMGFICTCIIATSVDSVEPDYLIHKRQRAKIGRKKPFNATATKCCKIGYRTARKRMSCGSAQSGQRTLNRSIKAKLRVKGKRVQSEKKKRQLQLKIAKCAKGFFKAFYKCCTYKESFYSQMKLCKIKHRRKRDRKKCKRLLRKKYS</sequence>